<protein>
    <recommendedName>
        <fullName evidence="3">Mitochondrial import receptor subunit TOM7 homolog</fullName>
    </recommendedName>
    <alternativeName>
        <fullName evidence="11">Translocase of outer membrane 7 kDa subunit homolog</fullName>
    </alternativeName>
</protein>
<organism evidence="12 13">
    <name type="scientific">Cloeon dipterum</name>
    <dbReference type="NCBI Taxonomy" id="197152"/>
    <lineage>
        <taxon>Eukaryota</taxon>
        <taxon>Metazoa</taxon>
        <taxon>Ecdysozoa</taxon>
        <taxon>Arthropoda</taxon>
        <taxon>Hexapoda</taxon>
        <taxon>Insecta</taxon>
        <taxon>Pterygota</taxon>
        <taxon>Palaeoptera</taxon>
        <taxon>Ephemeroptera</taxon>
        <taxon>Pisciforma</taxon>
        <taxon>Baetidae</taxon>
        <taxon>Cloeon</taxon>
    </lineage>
</organism>
<evidence type="ECO:0000256" key="9">
    <source>
        <dbReference type="ARBA" id="ARBA00023128"/>
    </source>
</evidence>
<evidence type="ECO:0000256" key="10">
    <source>
        <dbReference type="ARBA" id="ARBA00023136"/>
    </source>
</evidence>
<evidence type="ECO:0000256" key="3">
    <source>
        <dbReference type="ARBA" id="ARBA00014537"/>
    </source>
</evidence>
<dbReference type="PANTHER" id="PTHR46722:SF1">
    <property type="entry name" value="MITOCHONDRIAL IMPORT RECEPTOR SUBUNIT TOM7 HOMOLOG"/>
    <property type="match status" value="1"/>
</dbReference>
<evidence type="ECO:0000256" key="8">
    <source>
        <dbReference type="ARBA" id="ARBA00022989"/>
    </source>
</evidence>
<dbReference type="OrthoDB" id="284357at2759"/>
<gene>
    <name evidence="12" type="ORF">CLODIP_2_CD01457</name>
</gene>
<keyword evidence="13" id="KW-1185">Reference proteome</keyword>
<dbReference type="EMBL" id="CADEPI010000271">
    <property type="protein sequence ID" value="CAB3382446.1"/>
    <property type="molecule type" value="Genomic_DNA"/>
</dbReference>
<evidence type="ECO:0000256" key="5">
    <source>
        <dbReference type="ARBA" id="ARBA00022692"/>
    </source>
</evidence>
<evidence type="ECO:0000256" key="7">
    <source>
        <dbReference type="ARBA" id="ARBA00022927"/>
    </source>
</evidence>
<dbReference type="Pfam" id="PF08038">
    <property type="entry name" value="Tom7"/>
    <property type="match status" value="1"/>
</dbReference>
<keyword evidence="7" id="KW-0653">Protein transport</keyword>
<proteinExistence type="inferred from homology"/>
<keyword evidence="9" id="KW-0496">Mitochondrion</keyword>
<evidence type="ECO:0000256" key="4">
    <source>
        <dbReference type="ARBA" id="ARBA00022448"/>
    </source>
</evidence>
<comment type="similarity">
    <text evidence="2">Belongs to the Tom7 family.</text>
</comment>
<dbReference type="PANTHER" id="PTHR46722">
    <property type="entry name" value="MITOCHONDRIAL IMPORT RECEPTOR SUBUNIT TOM7 HOMOLOG"/>
    <property type="match status" value="1"/>
</dbReference>
<reference evidence="12 13" key="1">
    <citation type="submission" date="2020-04" db="EMBL/GenBank/DDBJ databases">
        <authorList>
            <person name="Alioto T."/>
            <person name="Alioto T."/>
            <person name="Gomez Garrido J."/>
        </authorList>
    </citation>
    <scope>NUCLEOTIDE SEQUENCE [LARGE SCALE GENOMIC DNA]</scope>
</reference>
<keyword evidence="6" id="KW-1000">Mitochondrion outer membrane</keyword>
<keyword evidence="10" id="KW-0472">Membrane</keyword>
<keyword evidence="4" id="KW-0813">Transport</keyword>
<dbReference type="Proteomes" id="UP000494165">
    <property type="component" value="Unassembled WGS sequence"/>
</dbReference>
<dbReference type="AlphaFoldDB" id="A0A8S1DMX9"/>
<evidence type="ECO:0000256" key="2">
    <source>
        <dbReference type="ARBA" id="ARBA00010917"/>
    </source>
</evidence>
<evidence type="ECO:0000256" key="6">
    <source>
        <dbReference type="ARBA" id="ARBA00022787"/>
    </source>
</evidence>
<comment type="caution">
    <text evidence="12">The sequence shown here is derived from an EMBL/GenBank/DDBJ whole genome shotgun (WGS) entry which is preliminary data.</text>
</comment>
<dbReference type="InterPro" id="IPR012621">
    <property type="entry name" value="Tom7"/>
</dbReference>
<accession>A0A8S1DMX9</accession>
<keyword evidence="8" id="KW-1133">Transmembrane helix</keyword>
<keyword evidence="5" id="KW-0812">Transmembrane</keyword>
<name>A0A8S1DMX9_9INSE</name>
<evidence type="ECO:0000313" key="12">
    <source>
        <dbReference type="EMBL" id="CAB3382446.1"/>
    </source>
</evidence>
<dbReference type="GO" id="GO:0030150">
    <property type="term" value="P:protein import into mitochondrial matrix"/>
    <property type="evidence" value="ECO:0007669"/>
    <property type="project" value="InterPro"/>
</dbReference>
<dbReference type="GO" id="GO:0005742">
    <property type="term" value="C:mitochondrial outer membrane translocase complex"/>
    <property type="evidence" value="ECO:0007669"/>
    <property type="project" value="InterPro"/>
</dbReference>
<comment type="subcellular location">
    <subcellularLocation>
        <location evidence="1">Mitochondrion outer membrane</location>
        <topology evidence="1">Single-pass membrane protein</topology>
    </subcellularLocation>
</comment>
<evidence type="ECO:0000313" key="13">
    <source>
        <dbReference type="Proteomes" id="UP000494165"/>
    </source>
</evidence>
<dbReference type="GO" id="GO:1903955">
    <property type="term" value="P:positive regulation of protein targeting to mitochondrion"/>
    <property type="evidence" value="ECO:0007669"/>
    <property type="project" value="TreeGrafter"/>
</dbReference>
<evidence type="ECO:0000256" key="11">
    <source>
        <dbReference type="ARBA" id="ARBA00032786"/>
    </source>
</evidence>
<sequence>MKLLKLTKLPRPPKLGETSAPSCSISFLFVQVLDNRKYSILHTKCSKLNFLIIKTTGLPLKMEPGTKQRLAKVSALARTVFHWGFIPTVLYLGFRKGADPGMPPLTIFSLLWQ</sequence>
<evidence type="ECO:0000256" key="1">
    <source>
        <dbReference type="ARBA" id="ARBA00004572"/>
    </source>
</evidence>